<keyword evidence="5" id="KW-0808">Transferase</keyword>
<dbReference type="EMBL" id="JANEYG010000014">
    <property type="protein sequence ID" value="KAJ8920407.1"/>
    <property type="molecule type" value="Genomic_DNA"/>
</dbReference>
<dbReference type="AlphaFoldDB" id="A0AAV8W2M9"/>
<evidence type="ECO:0000256" key="10">
    <source>
        <dbReference type="PROSITE-ProRule" id="PRU00455"/>
    </source>
</evidence>
<dbReference type="Gene3D" id="3.30.40.10">
    <property type="entry name" value="Zinc/RING finger domain, C3HC4 (zinc finger)"/>
    <property type="match status" value="3"/>
</dbReference>
<proteinExistence type="inferred from homology"/>
<dbReference type="InterPro" id="IPR004162">
    <property type="entry name" value="SINA-like_animal"/>
</dbReference>
<dbReference type="FunFam" id="3.30.40.10:FF:000041">
    <property type="entry name" value="E3 ubiquitin-protein ligase SINAT3"/>
    <property type="match status" value="1"/>
</dbReference>
<dbReference type="InterPro" id="IPR013010">
    <property type="entry name" value="Znf_SIAH"/>
</dbReference>
<protein>
    <recommendedName>
        <fullName evidence="4">RING-type E3 ubiquitin transferase</fullName>
        <ecNumber evidence="4">2.3.2.27</ecNumber>
    </recommendedName>
</protein>
<dbReference type="PANTHER" id="PTHR45877:SF2">
    <property type="entry name" value="E3 UBIQUITIN-PROTEIN LIGASE SINA-RELATED"/>
    <property type="match status" value="1"/>
</dbReference>
<accession>A0AAV8W2M9</accession>
<dbReference type="SUPFAM" id="SSF49599">
    <property type="entry name" value="TRAF domain-like"/>
    <property type="match status" value="2"/>
</dbReference>
<dbReference type="InterPro" id="IPR013083">
    <property type="entry name" value="Znf_RING/FYVE/PHD"/>
</dbReference>
<evidence type="ECO:0000313" key="13">
    <source>
        <dbReference type="EMBL" id="KAJ8920407.1"/>
    </source>
</evidence>
<dbReference type="GO" id="GO:0008270">
    <property type="term" value="F:zinc ion binding"/>
    <property type="evidence" value="ECO:0007669"/>
    <property type="project" value="UniProtKB-KW"/>
</dbReference>
<keyword evidence="7 10" id="KW-0863">Zinc-finger</keyword>
<feature type="domain" description="SIAH-type" evidence="12">
    <location>
        <begin position="330"/>
        <end position="387"/>
    </location>
</feature>
<reference evidence="13 14" key="1">
    <citation type="journal article" date="2023" name="Insect Mol. Biol.">
        <title>Genome sequencing provides insights into the evolution of gene families encoding plant cell wall-degrading enzymes in longhorned beetles.</title>
        <authorList>
            <person name="Shin N.R."/>
            <person name="Okamura Y."/>
            <person name="Kirsch R."/>
            <person name="Pauchet Y."/>
        </authorList>
    </citation>
    <scope>NUCLEOTIDE SEQUENCE [LARGE SCALE GENOMIC DNA]</scope>
    <source>
        <strain evidence="13">EAD_L_NR</strain>
    </source>
</reference>
<feature type="domain" description="SIAH-type" evidence="12">
    <location>
        <begin position="70"/>
        <end position="136"/>
    </location>
</feature>
<keyword evidence="6" id="KW-0479">Metal-binding</keyword>
<dbReference type="PROSITE" id="PS50089">
    <property type="entry name" value="ZF_RING_2"/>
    <property type="match status" value="1"/>
</dbReference>
<evidence type="ECO:0000256" key="8">
    <source>
        <dbReference type="ARBA" id="ARBA00022786"/>
    </source>
</evidence>
<dbReference type="GO" id="GO:0005737">
    <property type="term" value="C:cytoplasm"/>
    <property type="evidence" value="ECO:0007669"/>
    <property type="project" value="TreeGrafter"/>
</dbReference>
<dbReference type="PANTHER" id="PTHR45877">
    <property type="entry name" value="E3 UBIQUITIN-PROTEIN LIGASE SIAH2"/>
    <property type="match status" value="1"/>
</dbReference>
<dbReference type="Pfam" id="PF21362">
    <property type="entry name" value="Sina_RING"/>
    <property type="match status" value="1"/>
</dbReference>
<evidence type="ECO:0000259" key="12">
    <source>
        <dbReference type="PROSITE" id="PS51081"/>
    </source>
</evidence>
<evidence type="ECO:0000256" key="4">
    <source>
        <dbReference type="ARBA" id="ARBA00012483"/>
    </source>
</evidence>
<comment type="pathway">
    <text evidence="2">Protein modification; protein ubiquitination.</text>
</comment>
<sequence length="510" mass="59006">MQEFEVTDKSALAIENSCTNCSKLLNVSPIFCLERNQRVETICGRCVNLANQTRNAKKWRQSAYENLAKFLTTPCSNKKYGCDVLLHWNDVESHEKRCTFQGIKCPLAQKKLFPKATCVWEGNINNFQKHVEDAHQDLTLRPLQVELSELTENRLFFTKVGSQIITVVIKYEKENTYYCLLMVNGTDVESRCYRYQLELCDEQKGDSIILRKSRLEPLAYMVENLNNHGKMLEIDMVKSKKEIVCITGDKEVEVKDTSTTALNRNAIVDEKMLQELECPVCKEYMVPPIFICKTGHSICNSCKYKVTVCPNCRDELSNARNFTLENLTTNVNYPCRNKDAGCLFVTTSDKILAHQLNCYLSDIPCVLKCGWQGIRSGLHPHLKVQHPTILREADILHIFDTKDKNEIFFYIQYNGEMFRLSIKQEGEKGRKRFNVQQMWVGKDAAPKFRYQFQFIDHSPLGQNFSFANACRALTDLKEAHNTGIIIPWNLVQPFIFEDRYFYYKVVISKV</sequence>
<evidence type="ECO:0000256" key="6">
    <source>
        <dbReference type="ARBA" id="ARBA00022723"/>
    </source>
</evidence>
<keyword evidence="9" id="KW-0862">Zinc</keyword>
<evidence type="ECO:0000256" key="7">
    <source>
        <dbReference type="ARBA" id="ARBA00022771"/>
    </source>
</evidence>
<comment type="caution">
    <text evidence="13">The sequence shown here is derived from an EMBL/GenBank/DDBJ whole genome shotgun (WGS) entry which is preliminary data.</text>
</comment>
<dbReference type="PROSITE" id="PS51081">
    <property type="entry name" value="ZF_SIAH"/>
    <property type="match status" value="2"/>
</dbReference>
<comment type="similarity">
    <text evidence="3">Belongs to the SINA (Seven in absentia) family.</text>
</comment>
<evidence type="ECO:0000256" key="1">
    <source>
        <dbReference type="ARBA" id="ARBA00000900"/>
    </source>
</evidence>
<comment type="catalytic activity">
    <reaction evidence="1">
        <text>S-ubiquitinyl-[E2 ubiquitin-conjugating enzyme]-L-cysteine + [acceptor protein]-L-lysine = [E2 ubiquitin-conjugating enzyme]-L-cysteine + N(6)-ubiquitinyl-[acceptor protein]-L-lysine.</text>
        <dbReference type="EC" id="2.3.2.27"/>
    </reaction>
</comment>
<evidence type="ECO:0000256" key="5">
    <source>
        <dbReference type="ARBA" id="ARBA00022679"/>
    </source>
</evidence>
<evidence type="ECO:0000313" key="14">
    <source>
        <dbReference type="Proteomes" id="UP001159042"/>
    </source>
</evidence>
<dbReference type="GO" id="GO:0031624">
    <property type="term" value="F:ubiquitin conjugating enzyme binding"/>
    <property type="evidence" value="ECO:0007669"/>
    <property type="project" value="TreeGrafter"/>
</dbReference>
<dbReference type="InterPro" id="IPR001841">
    <property type="entry name" value="Znf_RING"/>
</dbReference>
<evidence type="ECO:0000259" key="11">
    <source>
        <dbReference type="PROSITE" id="PS50089"/>
    </source>
</evidence>
<evidence type="ECO:0000256" key="9">
    <source>
        <dbReference type="ARBA" id="ARBA00022833"/>
    </source>
</evidence>
<dbReference type="Pfam" id="PF21361">
    <property type="entry name" value="Sina_ZnF"/>
    <property type="match status" value="2"/>
</dbReference>
<evidence type="ECO:0000256" key="2">
    <source>
        <dbReference type="ARBA" id="ARBA00004906"/>
    </source>
</evidence>
<feature type="domain" description="RING-type" evidence="11">
    <location>
        <begin position="278"/>
        <end position="313"/>
    </location>
</feature>
<dbReference type="InterPro" id="IPR049548">
    <property type="entry name" value="Sina-like_RING"/>
</dbReference>
<evidence type="ECO:0000256" key="3">
    <source>
        <dbReference type="ARBA" id="ARBA00009119"/>
    </source>
</evidence>
<dbReference type="GO" id="GO:0043161">
    <property type="term" value="P:proteasome-mediated ubiquitin-dependent protein catabolic process"/>
    <property type="evidence" value="ECO:0007669"/>
    <property type="project" value="TreeGrafter"/>
</dbReference>
<dbReference type="Proteomes" id="UP001159042">
    <property type="component" value="Unassembled WGS sequence"/>
</dbReference>
<dbReference type="GO" id="GO:0061630">
    <property type="term" value="F:ubiquitin protein ligase activity"/>
    <property type="evidence" value="ECO:0007669"/>
    <property type="project" value="UniProtKB-EC"/>
</dbReference>
<keyword evidence="8" id="KW-0833">Ubl conjugation pathway</keyword>
<dbReference type="EC" id="2.3.2.27" evidence="4"/>
<gene>
    <name evidence="13" type="ORF">NQ315_005273</name>
</gene>
<organism evidence="13 14">
    <name type="scientific">Exocentrus adspersus</name>
    <dbReference type="NCBI Taxonomy" id="1586481"/>
    <lineage>
        <taxon>Eukaryota</taxon>
        <taxon>Metazoa</taxon>
        <taxon>Ecdysozoa</taxon>
        <taxon>Arthropoda</taxon>
        <taxon>Hexapoda</taxon>
        <taxon>Insecta</taxon>
        <taxon>Pterygota</taxon>
        <taxon>Neoptera</taxon>
        <taxon>Endopterygota</taxon>
        <taxon>Coleoptera</taxon>
        <taxon>Polyphaga</taxon>
        <taxon>Cucujiformia</taxon>
        <taxon>Chrysomeloidea</taxon>
        <taxon>Cerambycidae</taxon>
        <taxon>Lamiinae</taxon>
        <taxon>Acanthocinini</taxon>
        <taxon>Exocentrus</taxon>
    </lineage>
</organism>
<keyword evidence="14" id="KW-1185">Reference proteome</keyword>
<name>A0AAV8W2M9_9CUCU</name>
<dbReference type="SUPFAM" id="SSF57850">
    <property type="entry name" value="RING/U-box"/>
    <property type="match status" value="1"/>
</dbReference>